<gene>
    <name evidence="2" type="ORF">HK099_001227</name>
</gene>
<comment type="caution">
    <text evidence="2">The sequence shown here is derived from an EMBL/GenBank/DDBJ whole genome shotgun (WGS) entry which is preliminary data.</text>
</comment>
<sequence>NALENDDSVLFTLPTNDSNVNLNPHPTLPNFMFAVEDEEGETRDWNVISGNKTLKIMLLSYVGFGIVFVKYIVPDAYAYIVAFMMIFSVCLGLLLFF</sequence>
<evidence type="ECO:0000256" key="1">
    <source>
        <dbReference type="SAM" id="Phobius"/>
    </source>
</evidence>
<accession>A0AAD5TU54</accession>
<dbReference type="Proteomes" id="UP001211065">
    <property type="component" value="Unassembled WGS sequence"/>
</dbReference>
<evidence type="ECO:0000313" key="3">
    <source>
        <dbReference type="Proteomes" id="UP001211065"/>
    </source>
</evidence>
<keyword evidence="1" id="KW-1133">Transmembrane helix</keyword>
<dbReference type="AlphaFoldDB" id="A0AAD5TU54"/>
<reference evidence="2" key="1">
    <citation type="submission" date="2020-05" db="EMBL/GenBank/DDBJ databases">
        <title>Phylogenomic resolution of chytrid fungi.</title>
        <authorList>
            <person name="Stajich J.E."/>
            <person name="Amses K."/>
            <person name="Simmons R."/>
            <person name="Seto K."/>
            <person name="Myers J."/>
            <person name="Bonds A."/>
            <person name="Quandt C.A."/>
            <person name="Barry K."/>
            <person name="Liu P."/>
            <person name="Grigoriev I."/>
            <person name="Longcore J.E."/>
            <person name="James T.Y."/>
        </authorList>
    </citation>
    <scope>NUCLEOTIDE SEQUENCE</scope>
    <source>
        <strain evidence="2">JEL0476</strain>
    </source>
</reference>
<protein>
    <submittedName>
        <fullName evidence="2">Uncharacterized protein</fullName>
    </submittedName>
</protein>
<evidence type="ECO:0000313" key="2">
    <source>
        <dbReference type="EMBL" id="KAJ3204227.1"/>
    </source>
</evidence>
<proteinExistence type="predicted"/>
<name>A0AAD5TU54_9FUNG</name>
<organism evidence="2 3">
    <name type="scientific">Clydaea vesicula</name>
    <dbReference type="NCBI Taxonomy" id="447962"/>
    <lineage>
        <taxon>Eukaryota</taxon>
        <taxon>Fungi</taxon>
        <taxon>Fungi incertae sedis</taxon>
        <taxon>Chytridiomycota</taxon>
        <taxon>Chytridiomycota incertae sedis</taxon>
        <taxon>Chytridiomycetes</taxon>
        <taxon>Lobulomycetales</taxon>
        <taxon>Lobulomycetaceae</taxon>
        <taxon>Clydaea</taxon>
    </lineage>
</organism>
<feature type="transmembrane region" description="Helical" evidence="1">
    <location>
        <begin position="77"/>
        <end position="96"/>
    </location>
</feature>
<feature type="transmembrane region" description="Helical" evidence="1">
    <location>
        <begin position="53"/>
        <end position="71"/>
    </location>
</feature>
<keyword evidence="1" id="KW-0812">Transmembrane</keyword>
<dbReference type="EMBL" id="JADGJW010001324">
    <property type="protein sequence ID" value="KAJ3204227.1"/>
    <property type="molecule type" value="Genomic_DNA"/>
</dbReference>
<keyword evidence="1" id="KW-0472">Membrane</keyword>
<feature type="non-terminal residue" evidence="2">
    <location>
        <position position="1"/>
    </location>
</feature>
<keyword evidence="3" id="KW-1185">Reference proteome</keyword>